<proteinExistence type="predicted"/>
<sequence length="112" mass="12982">MLYTQIPFGGHCWRYYWINRGKKCDWEKGKADCSKVATEGYFPECFKQMTTKPYTIRIEINESNVFNKTGFYWATNVCHGFKLEESETEEQQSIQTQGTSSTTQLPGISVLN</sequence>
<evidence type="ECO:0000313" key="4">
    <source>
        <dbReference type="Proteomes" id="UP000077755"/>
    </source>
</evidence>
<dbReference type="Proteomes" id="UP000077755">
    <property type="component" value="Chromosome 7"/>
</dbReference>
<dbReference type="AlphaFoldDB" id="A0A161ZIV6"/>
<protein>
    <submittedName>
        <fullName evidence="2">Uncharacterized protein</fullName>
    </submittedName>
</protein>
<accession>A0A161ZIV6</accession>
<feature type="compositionally biased region" description="Low complexity" evidence="1">
    <location>
        <begin position="91"/>
        <end position="104"/>
    </location>
</feature>
<organism evidence="2">
    <name type="scientific">Daucus carota subsp. sativus</name>
    <name type="common">Carrot</name>
    <dbReference type="NCBI Taxonomy" id="79200"/>
    <lineage>
        <taxon>Eukaryota</taxon>
        <taxon>Viridiplantae</taxon>
        <taxon>Streptophyta</taxon>
        <taxon>Embryophyta</taxon>
        <taxon>Tracheophyta</taxon>
        <taxon>Spermatophyta</taxon>
        <taxon>Magnoliopsida</taxon>
        <taxon>eudicotyledons</taxon>
        <taxon>Gunneridae</taxon>
        <taxon>Pentapetalae</taxon>
        <taxon>asterids</taxon>
        <taxon>campanulids</taxon>
        <taxon>Apiales</taxon>
        <taxon>Apiaceae</taxon>
        <taxon>Apioideae</taxon>
        <taxon>Scandiceae</taxon>
        <taxon>Daucinae</taxon>
        <taxon>Daucus</taxon>
        <taxon>Daucus sect. Daucus</taxon>
    </lineage>
</organism>
<dbReference type="EMBL" id="CP093349">
    <property type="protein sequence ID" value="WOH08067.1"/>
    <property type="molecule type" value="Genomic_DNA"/>
</dbReference>
<feature type="region of interest" description="Disordered" evidence="1">
    <location>
        <begin position="88"/>
        <end position="112"/>
    </location>
</feature>
<keyword evidence="4" id="KW-1185">Reference proteome</keyword>
<dbReference type="Gramene" id="KZM86852">
    <property type="protein sequence ID" value="KZM86852"/>
    <property type="gene ID" value="DCAR_023986"/>
</dbReference>
<gene>
    <name evidence="2" type="ORF">DCAR_023986</name>
    <name evidence="3" type="ORF">DCAR_0727504</name>
</gene>
<name>A0A161ZIV6_DAUCS</name>
<dbReference type="EMBL" id="LNRQ01000007">
    <property type="protein sequence ID" value="KZM86852.1"/>
    <property type="molecule type" value="Genomic_DNA"/>
</dbReference>
<reference evidence="3" key="2">
    <citation type="submission" date="2022-03" db="EMBL/GenBank/DDBJ databases">
        <title>Draft title - Genomic analysis of global carrot germplasm unveils the trajectory of domestication and the origin of high carotenoid orange carrot.</title>
        <authorList>
            <person name="Iorizzo M."/>
            <person name="Ellison S."/>
            <person name="Senalik D."/>
            <person name="Macko-Podgorni A."/>
            <person name="Grzebelus D."/>
            <person name="Bostan H."/>
            <person name="Rolling W."/>
            <person name="Curaba J."/>
            <person name="Simon P."/>
        </authorList>
    </citation>
    <scope>NUCLEOTIDE SEQUENCE</scope>
    <source>
        <tissue evidence="3">Leaf</tissue>
    </source>
</reference>
<reference evidence="2" key="1">
    <citation type="journal article" date="2016" name="Nat. Genet.">
        <title>A high-quality carrot genome assembly provides new insights into carotenoid accumulation and asterid genome evolution.</title>
        <authorList>
            <person name="Iorizzo M."/>
            <person name="Ellison S."/>
            <person name="Senalik D."/>
            <person name="Zeng P."/>
            <person name="Satapoomin P."/>
            <person name="Huang J."/>
            <person name="Bowman M."/>
            <person name="Iovene M."/>
            <person name="Sanseverino W."/>
            <person name="Cavagnaro P."/>
            <person name="Yildiz M."/>
            <person name="Macko-Podgorni A."/>
            <person name="Moranska E."/>
            <person name="Grzebelus E."/>
            <person name="Grzebelus D."/>
            <person name="Ashrafi H."/>
            <person name="Zheng Z."/>
            <person name="Cheng S."/>
            <person name="Spooner D."/>
            <person name="Van Deynze A."/>
            <person name="Simon P."/>
        </authorList>
    </citation>
    <scope>NUCLEOTIDE SEQUENCE [LARGE SCALE GENOMIC DNA]</scope>
    <source>
        <tissue evidence="2">Leaf</tissue>
    </source>
</reference>
<evidence type="ECO:0000256" key="1">
    <source>
        <dbReference type="SAM" id="MobiDB-lite"/>
    </source>
</evidence>
<evidence type="ECO:0000313" key="3">
    <source>
        <dbReference type="EMBL" id="WOH08067.1"/>
    </source>
</evidence>
<evidence type="ECO:0000313" key="2">
    <source>
        <dbReference type="EMBL" id="KZM86852.1"/>
    </source>
</evidence>